<keyword evidence="1 3" id="KW-0820">tRNA-binding</keyword>
<dbReference type="InterPro" id="IPR008231">
    <property type="entry name" value="CsaA"/>
</dbReference>
<dbReference type="OrthoDB" id="9794564at2"/>
<reference evidence="6" key="1">
    <citation type="submission" date="2014-11" db="EMBL/GenBank/DDBJ databases">
        <title>Genome sequencing of Roseivirga sp. D-25.</title>
        <authorList>
            <person name="Selvaratnam C."/>
            <person name="Thevarajoo S."/>
            <person name="Goh K.M."/>
            <person name="Eee R."/>
            <person name="Chan K.-G."/>
            <person name="Chong C.S."/>
        </authorList>
    </citation>
    <scope>NUCLEOTIDE SEQUENCE [LARGE SCALE GENOMIC DNA]</scope>
    <source>
        <strain evidence="6">D-25</strain>
    </source>
</reference>
<keyword evidence="2 3" id="KW-0694">RNA-binding</keyword>
<sequence>MNNLISWSDFEKVDIRIGTIVRVEDFERAKKPAWILHVDLGAEIGVKKSSAQIKHHYKKEDLLNTQVMCVVNFPPKQIANIKSEILVTGFPDKDGNIILARPDKAVPNGAKLF</sequence>
<dbReference type="Gene3D" id="2.40.50.140">
    <property type="entry name" value="Nucleic acid-binding proteins"/>
    <property type="match status" value="1"/>
</dbReference>
<evidence type="ECO:0000256" key="1">
    <source>
        <dbReference type="ARBA" id="ARBA00022555"/>
    </source>
</evidence>
<evidence type="ECO:0000256" key="2">
    <source>
        <dbReference type="ARBA" id="ARBA00022884"/>
    </source>
</evidence>
<evidence type="ECO:0000313" key="6">
    <source>
        <dbReference type="Proteomes" id="UP000036908"/>
    </source>
</evidence>
<dbReference type="Proteomes" id="UP000036908">
    <property type="component" value="Unassembled WGS sequence"/>
</dbReference>
<evidence type="ECO:0000313" key="5">
    <source>
        <dbReference type="EMBL" id="KOF02934.1"/>
    </source>
</evidence>
<dbReference type="NCBIfam" id="NF007495">
    <property type="entry name" value="PRK10089.1-4"/>
    <property type="match status" value="1"/>
</dbReference>
<dbReference type="InterPro" id="IPR002547">
    <property type="entry name" value="tRNA-bd_dom"/>
</dbReference>
<protein>
    <submittedName>
        <fullName evidence="5">tRNA-binding protein</fullName>
    </submittedName>
</protein>
<dbReference type="GO" id="GO:0000049">
    <property type="term" value="F:tRNA binding"/>
    <property type="evidence" value="ECO:0007669"/>
    <property type="project" value="UniProtKB-UniRule"/>
</dbReference>
<comment type="caution">
    <text evidence="5">The sequence shown here is derived from an EMBL/GenBank/DDBJ whole genome shotgun (WGS) entry which is preliminary data.</text>
</comment>
<keyword evidence="6" id="KW-1185">Reference proteome</keyword>
<dbReference type="SUPFAM" id="SSF50249">
    <property type="entry name" value="Nucleic acid-binding proteins"/>
    <property type="match status" value="1"/>
</dbReference>
<dbReference type="FunFam" id="2.40.50.140:FF:000165">
    <property type="entry name" value="Chaperone CsaA"/>
    <property type="match status" value="1"/>
</dbReference>
<evidence type="ECO:0000259" key="4">
    <source>
        <dbReference type="PROSITE" id="PS50886"/>
    </source>
</evidence>
<dbReference type="CDD" id="cd02798">
    <property type="entry name" value="tRNA_bind_CsaA"/>
    <property type="match status" value="1"/>
</dbReference>
<proteinExistence type="predicted"/>
<organism evidence="5 6">
    <name type="scientific">Roseivirga seohaensis subsp. aquiponti</name>
    <dbReference type="NCBI Taxonomy" id="1566026"/>
    <lineage>
        <taxon>Bacteria</taxon>
        <taxon>Pseudomonadati</taxon>
        <taxon>Bacteroidota</taxon>
        <taxon>Cytophagia</taxon>
        <taxon>Cytophagales</taxon>
        <taxon>Roseivirgaceae</taxon>
        <taxon>Roseivirga</taxon>
    </lineage>
</organism>
<evidence type="ECO:0000256" key="3">
    <source>
        <dbReference type="PROSITE-ProRule" id="PRU00209"/>
    </source>
</evidence>
<name>A0A0L8AKM1_9BACT</name>
<dbReference type="PANTHER" id="PTHR11586">
    <property type="entry name" value="TRNA-AMINOACYLATION COFACTOR ARC1 FAMILY MEMBER"/>
    <property type="match status" value="1"/>
</dbReference>
<dbReference type="InterPro" id="IPR012340">
    <property type="entry name" value="NA-bd_OB-fold"/>
</dbReference>
<dbReference type="InterPro" id="IPR051270">
    <property type="entry name" value="Tyrosine-tRNA_ligase_regulator"/>
</dbReference>
<dbReference type="RefSeq" id="WP_053223354.1">
    <property type="nucleotide sequence ID" value="NZ_JSVA01000009.1"/>
</dbReference>
<dbReference type="PROSITE" id="PS50886">
    <property type="entry name" value="TRBD"/>
    <property type="match status" value="1"/>
</dbReference>
<dbReference type="EMBL" id="JSVA01000009">
    <property type="protein sequence ID" value="KOF02934.1"/>
    <property type="molecule type" value="Genomic_DNA"/>
</dbReference>
<gene>
    <name evidence="5" type="ORF">OB69_08825</name>
</gene>
<dbReference type="PANTHER" id="PTHR11586:SF37">
    <property type="entry name" value="TRNA-BINDING DOMAIN-CONTAINING PROTEIN"/>
    <property type="match status" value="1"/>
</dbReference>
<dbReference type="AlphaFoldDB" id="A0A0L8AKM1"/>
<accession>A0A0L8AKM1</accession>
<dbReference type="Pfam" id="PF01588">
    <property type="entry name" value="tRNA_bind"/>
    <property type="match status" value="1"/>
</dbReference>
<feature type="domain" description="TRNA-binding" evidence="4">
    <location>
        <begin position="9"/>
        <end position="113"/>
    </location>
</feature>
<dbReference type="PATRIC" id="fig|1566026.4.peg.3598"/>
<dbReference type="NCBIfam" id="NF007494">
    <property type="entry name" value="PRK10089.1-3"/>
    <property type="match status" value="1"/>
</dbReference>
<dbReference type="NCBIfam" id="TIGR02222">
    <property type="entry name" value="chap_CsaA"/>
    <property type="match status" value="1"/>
</dbReference>